<proteinExistence type="predicted"/>
<organism evidence="1 2">
    <name type="scientific">Klugiella xanthotipulae</name>
    <dbReference type="NCBI Taxonomy" id="244735"/>
    <lineage>
        <taxon>Bacteria</taxon>
        <taxon>Bacillati</taxon>
        <taxon>Actinomycetota</taxon>
        <taxon>Actinomycetes</taxon>
        <taxon>Micrococcales</taxon>
        <taxon>Microbacteriaceae</taxon>
        <taxon>Klugiella</taxon>
    </lineage>
</organism>
<gene>
    <name evidence="1" type="ORF">FB466_2649</name>
</gene>
<dbReference type="OrthoDB" id="5121650at2"/>
<evidence type="ECO:0000313" key="1">
    <source>
        <dbReference type="EMBL" id="TQM57654.1"/>
    </source>
</evidence>
<keyword evidence="2" id="KW-1185">Reference proteome</keyword>
<comment type="caution">
    <text evidence="1">The sequence shown here is derived from an EMBL/GenBank/DDBJ whole genome shotgun (WGS) entry which is preliminary data.</text>
</comment>
<dbReference type="AlphaFoldDB" id="A0A543HH40"/>
<dbReference type="RefSeq" id="WP_141918922.1">
    <property type="nucleotide sequence ID" value="NZ_BAAAYS010000015.1"/>
</dbReference>
<name>A0A543HH40_9MICO</name>
<dbReference type="EMBL" id="VFPN01000004">
    <property type="protein sequence ID" value="TQM57654.1"/>
    <property type="molecule type" value="Genomic_DNA"/>
</dbReference>
<evidence type="ECO:0000313" key="2">
    <source>
        <dbReference type="Proteomes" id="UP000318331"/>
    </source>
</evidence>
<reference evidence="1 2" key="1">
    <citation type="submission" date="2019-06" db="EMBL/GenBank/DDBJ databases">
        <title>Sequencing the genomes of 1000 actinobacteria strains.</title>
        <authorList>
            <person name="Klenk H.-P."/>
        </authorList>
    </citation>
    <scope>NUCLEOTIDE SEQUENCE [LARGE SCALE GENOMIC DNA]</scope>
    <source>
        <strain evidence="1 2">DSM 18031</strain>
    </source>
</reference>
<protein>
    <submittedName>
        <fullName evidence="1">Uncharacterized protein</fullName>
    </submittedName>
</protein>
<sequence>MSTIKVERDEMSALLKKTETAEGTLNTALAGFSSSADGGIASDKIALIVRIALESAQMASNAAHGVCEVSRQAIESQFLTEEEIMESLDNFTDEAFAK</sequence>
<dbReference type="Proteomes" id="UP000318331">
    <property type="component" value="Unassembled WGS sequence"/>
</dbReference>
<accession>A0A543HH40</accession>